<reference evidence="11" key="1">
    <citation type="submission" date="2021-01" db="EMBL/GenBank/DDBJ databases">
        <title>Adiantum capillus-veneris genome.</title>
        <authorList>
            <person name="Fang Y."/>
            <person name="Liao Q."/>
        </authorList>
    </citation>
    <scope>NUCLEOTIDE SEQUENCE</scope>
    <source>
        <strain evidence="11">H3</strain>
        <tissue evidence="11">Leaf</tissue>
    </source>
</reference>
<evidence type="ECO:0000313" key="11">
    <source>
        <dbReference type="EMBL" id="KAI5070370.1"/>
    </source>
</evidence>
<proteinExistence type="predicted"/>
<dbReference type="GO" id="GO:0005634">
    <property type="term" value="C:nucleus"/>
    <property type="evidence" value="ECO:0007669"/>
    <property type="project" value="UniProtKB-SubCell"/>
</dbReference>
<evidence type="ECO:0000256" key="6">
    <source>
        <dbReference type="ARBA" id="ARBA00022771"/>
    </source>
</evidence>
<evidence type="ECO:0000256" key="2">
    <source>
        <dbReference type="ARBA" id="ARBA00004496"/>
    </source>
</evidence>
<dbReference type="AlphaFoldDB" id="A0A9D4UM81"/>
<keyword evidence="9" id="KW-0539">Nucleus</keyword>
<keyword evidence="8" id="KW-0862">Zinc</keyword>
<evidence type="ECO:0000256" key="5">
    <source>
        <dbReference type="ARBA" id="ARBA00022723"/>
    </source>
</evidence>
<dbReference type="Gene3D" id="3.30.40.10">
    <property type="entry name" value="Zinc/RING finger domain, C3HC4 (zinc finger)"/>
    <property type="match status" value="1"/>
</dbReference>
<gene>
    <name evidence="11" type="ORF">GOP47_0014713</name>
</gene>
<evidence type="ECO:0000256" key="7">
    <source>
        <dbReference type="ARBA" id="ARBA00022786"/>
    </source>
</evidence>
<evidence type="ECO:0000256" key="3">
    <source>
        <dbReference type="ARBA" id="ARBA00004906"/>
    </source>
</evidence>
<dbReference type="GO" id="GO:0005737">
    <property type="term" value="C:cytoplasm"/>
    <property type="evidence" value="ECO:0007669"/>
    <property type="project" value="UniProtKB-SubCell"/>
</dbReference>
<dbReference type="SUPFAM" id="SSF57850">
    <property type="entry name" value="RING/U-box"/>
    <property type="match status" value="1"/>
</dbReference>
<evidence type="ECO:0000259" key="10">
    <source>
        <dbReference type="Pfam" id="PF12678"/>
    </source>
</evidence>
<feature type="domain" description="Zinc finger RING-H2-type" evidence="10">
    <location>
        <begin position="38"/>
        <end position="75"/>
    </location>
</feature>
<evidence type="ECO:0000256" key="1">
    <source>
        <dbReference type="ARBA" id="ARBA00004123"/>
    </source>
</evidence>
<comment type="pathway">
    <text evidence="3">Protein modification; protein ubiquitination.</text>
</comment>
<dbReference type="InterPro" id="IPR013083">
    <property type="entry name" value="Znf_RING/FYVE/PHD"/>
</dbReference>
<keyword evidence="6" id="KW-0863">Zinc-finger</keyword>
<dbReference type="Pfam" id="PF12678">
    <property type="entry name" value="zf-rbx1"/>
    <property type="match status" value="1"/>
</dbReference>
<dbReference type="Proteomes" id="UP000886520">
    <property type="component" value="Chromosome 14"/>
</dbReference>
<keyword evidence="5" id="KW-0479">Metal-binding</keyword>
<dbReference type="PANTHER" id="PTHR11210">
    <property type="entry name" value="RING BOX"/>
    <property type="match status" value="1"/>
</dbReference>
<accession>A0A9D4UM81</accession>
<keyword evidence="4" id="KW-0963">Cytoplasm</keyword>
<comment type="subcellular location">
    <subcellularLocation>
        <location evidence="2">Cytoplasm</location>
    </subcellularLocation>
    <subcellularLocation>
        <location evidence="1">Nucleus</location>
    </subcellularLocation>
</comment>
<organism evidence="11 12">
    <name type="scientific">Adiantum capillus-veneris</name>
    <name type="common">Maidenhair fern</name>
    <dbReference type="NCBI Taxonomy" id="13818"/>
    <lineage>
        <taxon>Eukaryota</taxon>
        <taxon>Viridiplantae</taxon>
        <taxon>Streptophyta</taxon>
        <taxon>Embryophyta</taxon>
        <taxon>Tracheophyta</taxon>
        <taxon>Polypodiopsida</taxon>
        <taxon>Polypodiidae</taxon>
        <taxon>Polypodiales</taxon>
        <taxon>Pteridineae</taxon>
        <taxon>Pteridaceae</taxon>
        <taxon>Vittarioideae</taxon>
        <taxon>Adiantum</taxon>
    </lineage>
</organism>
<dbReference type="InterPro" id="IPR051031">
    <property type="entry name" value="RING-box_E3_Ubiquitin_Ligase"/>
</dbReference>
<keyword evidence="7" id="KW-0833">Ubl conjugation pathway</keyword>
<evidence type="ECO:0000256" key="9">
    <source>
        <dbReference type="ARBA" id="ARBA00023242"/>
    </source>
</evidence>
<comment type="caution">
    <text evidence="11">The sequence shown here is derived from an EMBL/GenBank/DDBJ whole genome shotgun (WGS) entry which is preliminary data.</text>
</comment>
<dbReference type="InterPro" id="IPR024766">
    <property type="entry name" value="Znf_RING_H2"/>
</dbReference>
<name>A0A9D4UM81_ADICA</name>
<evidence type="ECO:0000256" key="8">
    <source>
        <dbReference type="ARBA" id="ARBA00022833"/>
    </source>
</evidence>
<dbReference type="GO" id="GO:0008270">
    <property type="term" value="F:zinc ion binding"/>
    <property type="evidence" value="ECO:0007669"/>
    <property type="project" value="UniProtKB-KW"/>
</dbReference>
<dbReference type="EMBL" id="JABFUD020000014">
    <property type="protein sequence ID" value="KAI5070370.1"/>
    <property type="molecule type" value="Genomic_DNA"/>
</dbReference>
<evidence type="ECO:0000256" key="4">
    <source>
        <dbReference type="ARBA" id="ARBA00022490"/>
    </source>
</evidence>
<sequence>MASEASGRCSKCPPNSIKPFEIKKWEAVALWAWDIVMDTCAICRNHIMDLCIECQANETRLANGECTTAWGGTCLASYKEYAIMLSIFIVSVDGEKRGTCAHSIITNGSSKNTGIKIMLVELKTVYFVGRICHVLLKS</sequence>
<evidence type="ECO:0000313" key="12">
    <source>
        <dbReference type="Proteomes" id="UP000886520"/>
    </source>
</evidence>
<dbReference type="OrthoDB" id="8962942at2759"/>
<keyword evidence="12" id="KW-1185">Reference proteome</keyword>
<protein>
    <recommendedName>
        <fullName evidence="10">Zinc finger RING-H2-type domain-containing protein</fullName>
    </recommendedName>
</protein>